<dbReference type="RefSeq" id="WP_248835330.1">
    <property type="nucleotide sequence ID" value="NZ_JAJEQE010000022.1"/>
</dbReference>
<protein>
    <submittedName>
        <fullName evidence="2">PcfJ domain-containing protein</fullName>
    </submittedName>
</protein>
<dbReference type="Pfam" id="PF14284">
    <property type="entry name" value="PcfJ"/>
    <property type="match status" value="1"/>
</dbReference>
<gene>
    <name evidence="2" type="ORF">LKD42_07730</name>
</gene>
<dbReference type="EMBL" id="JAJEQE010000022">
    <property type="protein sequence ID" value="MCC2149144.1"/>
    <property type="molecule type" value="Genomic_DNA"/>
</dbReference>
<keyword evidence="3" id="KW-1185">Reference proteome</keyword>
<proteinExistence type="predicted"/>
<name>A0ABS8EWJ8_9FIRM</name>
<dbReference type="InterPro" id="IPR025586">
    <property type="entry name" value="PcfJ"/>
</dbReference>
<organism evidence="2 3">
    <name type="scientific">Hominisplanchenecus faecis</name>
    <dbReference type="NCBI Taxonomy" id="2885351"/>
    <lineage>
        <taxon>Bacteria</taxon>
        <taxon>Bacillati</taxon>
        <taxon>Bacillota</taxon>
        <taxon>Clostridia</taxon>
        <taxon>Lachnospirales</taxon>
        <taxon>Lachnospiraceae</taxon>
        <taxon>Hominisplanchenecus</taxon>
    </lineage>
</organism>
<accession>A0ABS8EWJ8</accession>
<evidence type="ECO:0000313" key="3">
    <source>
        <dbReference type="Proteomes" id="UP001299235"/>
    </source>
</evidence>
<reference evidence="2 3" key="1">
    <citation type="submission" date="2021-10" db="EMBL/GenBank/DDBJ databases">
        <title>Anaerobic single-cell dispensing facilitates the cultivation of human gut bacteria.</title>
        <authorList>
            <person name="Afrizal A."/>
        </authorList>
    </citation>
    <scope>NUCLEOTIDE SEQUENCE [LARGE SCALE GENOMIC DNA]</scope>
    <source>
        <strain evidence="2 3">CLA-AA-H246</strain>
    </source>
</reference>
<dbReference type="Proteomes" id="UP001299235">
    <property type="component" value="Unassembled WGS sequence"/>
</dbReference>
<evidence type="ECO:0000313" key="2">
    <source>
        <dbReference type="EMBL" id="MCC2149144.1"/>
    </source>
</evidence>
<evidence type="ECO:0000256" key="1">
    <source>
        <dbReference type="SAM" id="Coils"/>
    </source>
</evidence>
<sequence length="709" mass="83289">MKKKAIEKIPYLGLKRISRGQDVKYIGVTAVKTVGHEKHLFLEMYRNEKGSMDIPVVRIALTKKDFGIYYPDKDTWTREQIAQDYYYGATLVWDKAGGRTERNARAKSNILASEEDMQRIEKFCGENGYKSEWWEHIYRFQSSIVYEERRRRENRKYERRQQALKDRQEHTPELPEAEILEMADRFYFYQKHFLYYKKRGCWVRIACTKCGGVTEARWKGGISYESQYQKWVDPPKEGDLAQCPMCGEIGEYKCQGKVKGSHSKRIYAFLGQKYKEKGMVFRYIELIKEWKLGLVEDGEETAMYNASEEISGIEIARAYFAPGEKTQIDYHKCNRIDGKNYWDDCNLYGNANITIHAGRILPHTYREMQGTIFQYSALQEYEKMVPEVNPVSYLERCLYIPQLEMIVKMGLSEIAASIVRCECGIIADTNAKRLDKFLGIRKERTQQLIKSKGNCALLEVMKMEKNLKQNWTDEQIEHLEVTGLKRGQVEQALQYMGIQKLLNRIERYAGCRYESTCLRAEERIRHTAVTYTDYLSMRLSLGYDLTNTVYQQPRDLEAAHNKMAAEQNKKEADKRLQEVKKKFAGIRDSYRKLRNRYFYEDDGYIIRPARSAEEIVMEGRILHHCVGGGSYLRKHNDGQSYILMLRSAKEPEIPYITVEIERDTHQLIQWYGAHDRKPDKKHMQKWLDDYVGHLKQKDAEAKQRAQSVA</sequence>
<comment type="caution">
    <text evidence="2">The sequence shown here is derived from an EMBL/GenBank/DDBJ whole genome shotgun (WGS) entry which is preliminary data.</text>
</comment>
<keyword evidence="1" id="KW-0175">Coiled coil</keyword>
<feature type="coiled-coil region" evidence="1">
    <location>
        <begin position="562"/>
        <end position="596"/>
    </location>
</feature>